<dbReference type="GO" id="GO:0004175">
    <property type="term" value="F:endopeptidase activity"/>
    <property type="evidence" value="ECO:0007669"/>
    <property type="project" value="TreeGrafter"/>
</dbReference>
<dbReference type="InterPro" id="IPR005151">
    <property type="entry name" value="Tail-specific_protease"/>
</dbReference>
<dbReference type="GO" id="GO:0008236">
    <property type="term" value="F:serine-type peptidase activity"/>
    <property type="evidence" value="ECO:0007669"/>
    <property type="project" value="InterPro"/>
</dbReference>
<feature type="chain" id="PRO_5016097443" evidence="1">
    <location>
        <begin position="21"/>
        <end position="549"/>
    </location>
</feature>
<keyword evidence="1" id="KW-0732">Signal</keyword>
<name>A0A2V4BUZ7_9FLAO</name>
<evidence type="ECO:0000313" key="4">
    <source>
        <dbReference type="Proteomes" id="UP000247903"/>
    </source>
</evidence>
<dbReference type="Pfam" id="PF03572">
    <property type="entry name" value="Peptidase_S41"/>
    <property type="match status" value="1"/>
</dbReference>
<dbReference type="PANTHER" id="PTHR32060">
    <property type="entry name" value="TAIL-SPECIFIC PROTEASE"/>
    <property type="match status" value="1"/>
</dbReference>
<feature type="domain" description="Tail specific protease" evidence="2">
    <location>
        <begin position="324"/>
        <end position="524"/>
    </location>
</feature>
<dbReference type="Gene3D" id="2.30.42.10">
    <property type="match status" value="1"/>
</dbReference>
<reference evidence="3 4" key="1">
    <citation type="submission" date="2018-05" db="EMBL/GenBank/DDBJ databases">
        <title>Flavobacterium sp. strain IMCC34759, incomplete genome.</title>
        <authorList>
            <person name="Joung Y."/>
            <person name="Cho J."/>
        </authorList>
    </citation>
    <scope>NUCLEOTIDE SEQUENCE [LARGE SCALE GENOMIC DNA]</scope>
    <source>
        <strain evidence="3 4">IMCC34759</strain>
    </source>
</reference>
<gene>
    <name evidence="3" type="ORF">DMB65_07035</name>
</gene>
<dbReference type="OrthoDB" id="5379939at2"/>
<dbReference type="SMART" id="SM00245">
    <property type="entry name" value="TSPc"/>
    <property type="match status" value="1"/>
</dbReference>
<evidence type="ECO:0000313" key="3">
    <source>
        <dbReference type="EMBL" id="PXY41693.1"/>
    </source>
</evidence>
<dbReference type="PANTHER" id="PTHR32060:SF30">
    <property type="entry name" value="CARBOXY-TERMINAL PROCESSING PROTEASE CTPA"/>
    <property type="match status" value="1"/>
</dbReference>
<comment type="caution">
    <text evidence="3">The sequence shown here is derived from an EMBL/GenBank/DDBJ whole genome shotgun (WGS) entry which is preliminary data.</text>
</comment>
<proteinExistence type="predicted"/>
<dbReference type="SUPFAM" id="SSF50156">
    <property type="entry name" value="PDZ domain-like"/>
    <property type="match status" value="1"/>
</dbReference>
<sequence length="549" mass="63662">MQKIILTLFILFFQCTFALAKISETEKLTATCKVWGFLKYYHPKVAGGEVNWDNQLLEKLPQIEKAETKEEFSLILENWIDELGSVKEIAPIDAPKDIELFDKNFDLSWLNNTKLFSKKLSKKLKFIEENRFQSNEEFGPDFDSFKNLKNYFSFDYNDKVSRILMLFTYWNVIEYFFPYKYVMDQKWDKSLEQTLPIILDVKNDVEFLAAMKRMSTNINDGHVMFHIYPSKGTVKNTVYFPATGKIIDEKLVVTEILGDSLAEVYNIKIGDVITKINDKTIKNYIDENKNFISASNKTSFLNKVVNPILTSDSENVKVEFLKDGKSEIKEMIWFNYHDSHRNEYKKGAIKKKDKFKLLENNVGYVNMGVIKPKNIPDMIEALKSTKAIVFDMRNYPQNTWKEISDFLNSKEKSFAIYTEPYLKYPGKYKWTEGAKAGFENKDHYKGRVIVLLNEDAYSQSEWTAMCFQTAENTTIIGSQTAGADGNVFEFDFKRFHTGFSGIGVYYPDKRETQRIGIVPDIEVKPTIKGIQEGKDEVLDRALAFIETGK</sequence>
<dbReference type="GO" id="GO:0030288">
    <property type="term" value="C:outer membrane-bounded periplasmic space"/>
    <property type="evidence" value="ECO:0007669"/>
    <property type="project" value="TreeGrafter"/>
</dbReference>
<dbReference type="Proteomes" id="UP000247903">
    <property type="component" value="Unassembled WGS sequence"/>
</dbReference>
<accession>A0A2V4BUZ7</accession>
<dbReference type="GO" id="GO:0007165">
    <property type="term" value="P:signal transduction"/>
    <property type="evidence" value="ECO:0007669"/>
    <property type="project" value="TreeGrafter"/>
</dbReference>
<evidence type="ECO:0000259" key="2">
    <source>
        <dbReference type="SMART" id="SM00245"/>
    </source>
</evidence>
<dbReference type="Pfam" id="PF00595">
    <property type="entry name" value="PDZ"/>
    <property type="match status" value="1"/>
</dbReference>
<dbReference type="RefSeq" id="WP_110305933.1">
    <property type="nucleotide sequence ID" value="NZ_QJHK01000004.1"/>
</dbReference>
<dbReference type="GO" id="GO:0006508">
    <property type="term" value="P:proteolysis"/>
    <property type="evidence" value="ECO:0007669"/>
    <property type="project" value="InterPro"/>
</dbReference>
<evidence type="ECO:0000256" key="1">
    <source>
        <dbReference type="SAM" id="SignalP"/>
    </source>
</evidence>
<dbReference type="SUPFAM" id="SSF52096">
    <property type="entry name" value="ClpP/crotonase"/>
    <property type="match status" value="1"/>
</dbReference>
<dbReference type="AlphaFoldDB" id="A0A2V4BUZ7"/>
<protein>
    <submittedName>
        <fullName evidence="3">Peptidase S41</fullName>
    </submittedName>
</protein>
<dbReference type="InterPro" id="IPR001478">
    <property type="entry name" value="PDZ"/>
</dbReference>
<keyword evidence="4" id="KW-1185">Reference proteome</keyword>
<dbReference type="Gene3D" id="3.90.226.10">
    <property type="entry name" value="2-enoyl-CoA Hydratase, Chain A, domain 1"/>
    <property type="match status" value="1"/>
</dbReference>
<dbReference type="Gene3D" id="3.30.750.44">
    <property type="match status" value="1"/>
</dbReference>
<organism evidence="3 4">
    <name type="scientific">Flavobacterium cheongpyeongense</name>
    <dbReference type="NCBI Taxonomy" id="2212651"/>
    <lineage>
        <taxon>Bacteria</taxon>
        <taxon>Pseudomonadati</taxon>
        <taxon>Bacteroidota</taxon>
        <taxon>Flavobacteriia</taxon>
        <taxon>Flavobacteriales</taxon>
        <taxon>Flavobacteriaceae</taxon>
        <taxon>Flavobacterium</taxon>
    </lineage>
</organism>
<dbReference type="EMBL" id="QJHK01000004">
    <property type="protein sequence ID" value="PXY41693.1"/>
    <property type="molecule type" value="Genomic_DNA"/>
</dbReference>
<dbReference type="InterPro" id="IPR036034">
    <property type="entry name" value="PDZ_sf"/>
</dbReference>
<feature type="signal peptide" evidence="1">
    <location>
        <begin position="1"/>
        <end position="20"/>
    </location>
</feature>
<dbReference type="InterPro" id="IPR029045">
    <property type="entry name" value="ClpP/crotonase-like_dom_sf"/>
</dbReference>